<dbReference type="Pfam" id="PF01435">
    <property type="entry name" value="Peptidase_M48"/>
    <property type="match status" value="1"/>
</dbReference>
<comment type="cofactor">
    <cofactor evidence="6">
        <name>Zn(2+)</name>
        <dbReference type="ChEBI" id="CHEBI:29105"/>
    </cofactor>
    <text evidence="6">Binds 1 zinc ion per subunit.</text>
</comment>
<dbReference type="Proteomes" id="UP000245461">
    <property type="component" value="Unassembled WGS sequence"/>
</dbReference>
<evidence type="ECO:0000256" key="3">
    <source>
        <dbReference type="ARBA" id="ARBA00022801"/>
    </source>
</evidence>
<dbReference type="GO" id="GO:0016020">
    <property type="term" value="C:membrane"/>
    <property type="evidence" value="ECO:0007669"/>
    <property type="project" value="TreeGrafter"/>
</dbReference>
<name>A0A317EF62_9PROT</name>
<dbReference type="AlphaFoldDB" id="A0A317EF62"/>
<keyword evidence="2" id="KW-0479">Metal-binding</keyword>
<evidence type="ECO:0000256" key="2">
    <source>
        <dbReference type="ARBA" id="ARBA00022723"/>
    </source>
</evidence>
<dbReference type="GO" id="GO:0004222">
    <property type="term" value="F:metalloendopeptidase activity"/>
    <property type="evidence" value="ECO:0007669"/>
    <property type="project" value="InterPro"/>
</dbReference>
<keyword evidence="9" id="KW-1185">Reference proteome</keyword>
<organism evidence="8 9">
    <name type="scientific">Zavarzinia aquatilis</name>
    <dbReference type="NCBI Taxonomy" id="2211142"/>
    <lineage>
        <taxon>Bacteria</taxon>
        <taxon>Pseudomonadati</taxon>
        <taxon>Pseudomonadota</taxon>
        <taxon>Alphaproteobacteria</taxon>
        <taxon>Rhodospirillales</taxon>
        <taxon>Zavarziniaceae</taxon>
        <taxon>Zavarzinia</taxon>
    </lineage>
</organism>
<proteinExistence type="inferred from homology"/>
<evidence type="ECO:0000256" key="4">
    <source>
        <dbReference type="ARBA" id="ARBA00022833"/>
    </source>
</evidence>
<evidence type="ECO:0000256" key="5">
    <source>
        <dbReference type="ARBA" id="ARBA00023049"/>
    </source>
</evidence>
<sequence length="275" mass="28995">MSAEKRGLPMVMCFGLCCSMSRRGFLAVAASAGLAGCTTVGRSFEPNDSDLNRMGLQAWSELKAKEKVSGSAKGRDQVARVSRRVVDASGLGRAYNWEFALFDDPQINAFALPGGKVGVYQGLLNIIGSDDQLAAVIGHEVTHVQRRHAAQRIGTQKAGQLGVQLAQVGLGLGGVQGADQIAGLIGAGVSYGVILPFSRDQEYEADAGGLTTMAKAGYDPHAAVSLWQRMAAQKGANGKPLEFASTHPSDANRIQRLQQQIPAAMPLYEAAKARA</sequence>
<comment type="caution">
    <text evidence="8">The sequence shown here is derived from an EMBL/GenBank/DDBJ whole genome shotgun (WGS) entry which is preliminary data.</text>
</comment>
<dbReference type="EMBL" id="QGLE01000001">
    <property type="protein sequence ID" value="PWR25637.1"/>
    <property type="molecule type" value="Genomic_DNA"/>
</dbReference>
<dbReference type="PANTHER" id="PTHR22726">
    <property type="entry name" value="METALLOENDOPEPTIDASE OMA1"/>
    <property type="match status" value="1"/>
</dbReference>
<dbReference type="Gene3D" id="3.30.2010.10">
    <property type="entry name" value="Metalloproteases ('zincins'), catalytic domain"/>
    <property type="match status" value="1"/>
</dbReference>
<keyword evidence="4 6" id="KW-0862">Zinc</keyword>
<protein>
    <recommendedName>
        <fullName evidence="7">Peptidase M48 domain-containing protein</fullName>
    </recommendedName>
</protein>
<evidence type="ECO:0000256" key="1">
    <source>
        <dbReference type="ARBA" id="ARBA00022670"/>
    </source>
</evidence>
<keyword evidence="1 6" id="KW-0645">Protease</keyword>
<dbReference type="GO" id="GO:0051603">
    <property type="term" value="P:proteolysis involved in protein catabolic process"/>
    <property type="evidence" value="ECO:0007669"/>
    <property type="project" value="TreeGrafter"/>
</dbReference>
<evidence type="ECO:0000313" key="8">
    <source>
        <dbReference type="EMBL" id="PWR25637.1"/>
    </source>
</evidence>
<dbReference type="GO" id="GO:0046872">
    <property type="term" value="F:metal ion binding"/>
    <property type="evidence" value="ECO:0007669"/>
    <property type="project" value="UniProtKB-KW"/>
</dbReference>
<gene>
    <name evidence="8" type="ORF">DKG74_01345</name>
</gene>
<accession>A0A317EF62</accession>
<evidence type="ECO:0000313" key="9">
    <source>
        <dbReference type="Proteomes" id="UP000245461"/>
    </source>
</evidence>
<evidence type="ECO:0000259" key="7">
    <source>
        <dbReference type="Pfam" id="PF01435"/>
    </source>
</evidence>
<evidence type="ECO:0000256" key="6">
    <source>
        <dbReference type="RuleBase" id="RU003983"/>
    </source>
</evidence>
<reference evidence="8 9" key="1">
    <citation type="submission" date="2018-05" db="EMBL/GenBank/DDBJ databases">
        <title>Zavarzinia sp. HR-AS.</title>
        <authorList>
            <person name="Lee Y."/>
            <person name="Jeon C.O."/>
        </authorList>
    </citation>
    <scope>NUCLEOTIDE SEQUENCE [LARGE SCALE GENOMIC DNA]</scope>
    <source>
        <strain evidence="8 9">HR-AS</strain>
    </source>
</reference>
<dbReference type="PANTHER" id="PTHR22726:SF24">
    <property type="entry name" value="M48 FAMILY METALLOPEPTIDASE"/>
    <property type="match status" value="1"/>
</dbReference>
<keyword evidence="5 6" id="KW-0482">Metalloprotease</keyword>
<dbReference type="InterPro" id="IPR001915">
    <property type="entry name" value="Peptidase_M48"/>
</dbReference>
<comment type="similarity">
    <text evidence="6">Belongs to the peptidase M48 family.</text>
</comment>
<dbReference type="CDD" id="cd07331">
    <property type="entry name" value="M48C_Oma1_like"/>
    <property type="match status" value="1"/>
</dbReference>
<keyword evidence="3 6" id="KW-0378">Hydrolase</keyword>
<feature type="domain" description="Peptidase M48" evidence="7">
    <location>
        <begin position="76"/>
        <end position="259"/>
    </location>
</feature>
<dbReference type="InterPro" id="IPR051156">
    <property type="entry name" value="Mito/Outer_Membr_Metalloprot"/>
</dbReference>
<dbReference type="OrthoDB" id="9810445at2"/>